<dbReference type="AlphaFoldDB" id="A0AA37SSW5"/>
<organism evidence="2 3">
    <name type="scientific">Portibacter lacus</name>
    <dbReference type="NCBI Taxonomy" id="1099794"/>
    <lineage>
        <taxon>Bacteria</taxon>
        <taxon>Pseudomonadati</taxon>
        <taxon>Bacteroidota</taxon>
        <taxon>Saprospiria</taxon>
        <taxon>Saprospirales</taxon>
        <taxon>Haliscomenobacteraceae</taxon>
        <taxon>Portibacter</taxon>
    </lineage>
</organism>
<dbReference type="SUPFAM" id="SSF53474">
    <property type="entry name" value="alpha/beta-Hydrolases"/>
    <property type="match status" value="1"/>
</dbReference>
<dbReference type="InterPro" id="IPR046879">
    <property type="entry name" value="KANL3/Tex30_Abhydrolase"/>
</dbReference>
<feature type="domain" description="KANL3/Tex30 alpha/beta hydrolase-like" evidence="1">
    <location>
        <begin position="30"/>
        <end position="219"/>
    </location>
</feature>
<name>A0AA37SSW5_9BACT</name>
<dbReference type="Proteomes" id="UP001156666">
    <property type="component" value="Unassembled WGS sequence"/>
</dbReference>
<reference evidence="2" key="1">
    <citation type="journal article" date="2014" name="Int. J. Syst. Evol. Microbiol.">
        <title>Complete genome sequence of Corynebacterium casei LMG S-19264T (=DSM 44701T), isolated from a smear-ripened cheese.</title>
        <authorList>
            <consortium name="US DOE Joint Genome Institute (JGI-PGF)"/>
            <person name="Walter F."/>
            <person name="Albersmeier A."/>
            <person name="Kalinowski J."/>
            <person name="Ruckert C."/>
        </authorList>
    </citation>
    <scope>NUCLEOTIDE SEQUENCE</scope>
    <source>
        <strain evidence="2">NBRC 108769</strain>
    </source>
</reference>
<dbReference type="InterPro" id="IPR029058">
    <property type="entry name" value="AB_hydrolase_fold"/>
</dbReference>
<comment type="caution">
    <text evidence="2">The sequence shown here is derived from an EMBL/GenBank/DDBJ whole genome shotgun (WGS) entry which is preliminary data.</text>
</comment>
<dbReference type="Gene3D" id="3.40.50.1820">
    <property type="entry name" value="alpha/beta hydrolase"/>
    <property type="match status" value="1"/>
</dbReference>
<proteinExistence type="predicted"/>
<evidence type="ECO:0000313" key="3">
    <source>
        <dbReference type="Proteomes" id="UP001156666"/>
    </source>
</evidence>
<keyword evidence="2" id="KW-0378">Hydrolase</keyword>
<keyword evidence="3" id="KW-1185">Reference proteome</keyword>
<dbReference type="PANTHER" id="PTHR13136:SF11">
    <property type="entry name" value="TESTIS-EXPRESSED PROTEIN 30"/>
    <property type="match status" value="1"/>
</dbReference>
<dbReference type="InterPro" id="IPR026555">
    <property type="entry name" value="NSL3/Tex30"/>
</dbReference>
<sequence>MTKARKLKIDISEEIGTVSALLVLPDDATSLLVLSHGAGAGMEHAFMESLAQHLASNKVASLRFNFAYMEKGGGPDRPKKAYPAIKAAVKKALKYSDGLTLLAGGKSFGGRMTSQVAALGELDEVKGIVYFGFPLHAPGKVGKERAAHLADIKVPQLFLQGTRDPFAKFELISEVVDGLEKATPVRIEGGNHSFQTLKKLGIPYEDTIEQLAQETAKFASNL</sequence>
<accession>A0AA37SSW5</accession>
<evidence type="ECO:0000313" key="2">
    <source>
        <dbReference type="EMBL" id="GLR18934.1"/>
    </source>
</evidence>
<dbReference type="PANTHER" id="PTHR13136">
    <property type="entry name" value="TESTIS DEVELOPMENT PROTEIN PRTD"/>
    <property type="match status" value="1"/>
</dbReference>
<evidence type="ECO:0000259" key="1">
    <source>
        <dbReference type="Pfam" id="PF20408"/>
    </source>
</evidence>
<protein>
    <submittedName>
        <fullName evidence="2">Alpha/beta hydrolase</fullName>
    </submittedName>
</protein>
<dbReference type="GO" id="GO:0016787">
    <property type="term" value="F:hydrolase activity"/>
    <property type="evidence" value="ECO:0007669"/>
    <property type="project" value="UniProtKB-KW"/>
</dbReference>
<dbReference type="EMBL" id="BSOH01000023">
    <property type="protein sequence ID" value="GLR18934.1"/>
    <property type="molecule type" value="Genomic_DNA"/>
</dbReference>
<gene>
    <name evidence="2" type="ORF">GCM10007940_35500</name>
</gene>
<reference evidence="2" key="2">
    <citation type="submission" date="2023-01" db="EMBL/GenBank/DDBJ databases">
        <title>Draft genome sequence of Portibacter lacus strain NBRC 108769.</title>
        <authorList>
            <person name="Sun Q."/>
            <person name="Mori K."/>
        </authorList>
    </citation>
    <scope>NUCLEOTIDE SEQUENCE</scope>
    <source>
        <strain evidence="2">NBRC 108769</strain>
    </source>
</reference>
<dbReference type="Pfam" id="PF20408">
    <property type="entry name" value="Abhydrolase_11"/>
    <property type="match status" value="1"/>
</dbReference>